<keyword evidence="1" id="KW-0408">Iron</keyword>
<protein>
    <submittedName>
        <fullName evidence="7">Class I SAM-dependent RNA methyltransferase</fullName>
    </submittedName>
</protein>
<dbReference type="GO" id="GO:0051539">
    <property type="term" value="F:4 iron, 4 sulfur cluster binding"/>
    <property type="evidence" value="ECO:0007669"/>
    <property type="project" value="UniProtKB-KW"/>
</dbReference>
<keyword evidence="1" id="KW-0004">4Fe-4S</keyword>
<organism evidence="7 8">
    <name type="scientific">Halocynthiibacter styelae</name>
    <dbReference type="NCBI Taxonomy" id="2761955"/>
    <lineage>
        <taxon>Bacteria</taxon>
        <taxon>Pseudomonadati</taxon>
        <taxon>Pseudomonadota</taxon>
        <taxon>Alphaproteobacteria</taxon>
        <taxon>Rhodobacterales</taxon>
        <taxon>Paracoccaceae</taxon>
        <taxon>Halocynthiibacter</taxon>
    </lineage>
</organism>
<dbReference type="RefSeq" id="WP_228848775.1">
    <property type="nucleotide sequence ID" value="NZ_JADCKQ010000006.1"/>
</dbReference>
<dbReference type="PROSITE" id="PS51687">
    <property type="entry name" value="SAM_MT_RNA_M5U"/>
    <property type="match status" value="1"/>
</dbReference>
<dbReference type="InterPro" id="IPR012340">
    <property type="entry name" value="NA-bd_OB-fold"/>
</dbReference>
<dbReference type="Pfam" id="PF05958">
    <property type="entry name" value="tRNA_U5-meth_tr"/>
    <property type="match status" value="1"/>
</dbReference>
<evidence type="ECO:0000256" key="3">
    <source>
        <dbReference type="ARBA" id="ARBA00022679"/>
    </source>
</evidence>
<feature type="binding site" evidence="6">
    <location>
        <position position="288"/>
    </location>
    <ligand>
        <name>S-adenosyl-L-methionine</name>
        <dbReference type="ChEBI" id="CHEBI:59789"/>
    </ligand>
</feature>
<feature type="active site" description="Nucleophile" evidence="6">
    <location>
        <position position="362"/>
    </location>
</feature>
<dbReference type="CDD" id="cd02440">
    <property type="entry name" value="AdoMet_MTases"/>
    <property type="match status" value="1"/>
</dbReference>
<sequence length="404" mass="42649">MTRYTVERLGHQGDGIVAGPLYVSGVLPGEVITGEVEKDRIVGPSIVTPSDHRVKAPCSHAKSCGGCNLQHASDDFVAGFKRGVVQTALTTRGMTAEVCATETSPPASRRRAVFSARRTKKGALVGFHMKASDTVIAVPNCKVLSPVLLDIVPVLEDLTVLGGSRKGTLRFTVTETTGGVDILAEGGKAADGPFLAQLAQASAKPGIARLTWEDELIATQHTPAVNFGAAAVTPPPGAFFQATQEGEQTLVSAVLELIDGAGRVADLFSGCGTFTFPAAQSAEVHAFEGEKAMIASLEAGWRHAKGLRTVTATTRDLFRRPLLPDELNKFDAIIIDPPRAGAEAQIAEIAKSDVATIAMVSCNPVTFARDAEVLIAAGYGMRNLKVVDQFRWSSHVEVVAGFHR</sequence>
<feature type="binding site" evidence="6">
    <location>
        <position position="241"/>
    </location>
    <ligand>
        <name>S-adenosyl-L-methionine</name>
        <dbReference type="ChEBI" id="CHEBI:59789"/>
    </ligand>
</feature>
<evidence type="ECO:0000256" key="4">
    <source>
        <dbReference type="ARBA" id="ARBA00022691"/>
    </source>
</evidence>
<evidence type="ECO:0000256" key="2">
    <source>
        <dbReference type="ARBA" id="ARBA00022603"/>
    </source>
</evidence>
<dbReference type="PANTHER" id="PTHR11061:SF49">
    <property type="entry name" value="23S RRNA (URACIL(1939)-C(5))-METHYLTRANSFERASE RLMD"/>
    <property type="match status" value="1"/>
</dbReference>
<dbReference type="PANTHER" id="PTHR11061">
    <property type="entry name" value="RNA M5U METHYLTRANSFERASE"/>
    <property type="match status" value="1"/>
</dbReference>
<feature type="binding site" evidence="6">
    <location>
        <position position="336"/>
    </location>
    <ligand>
        <name>S-adenosyl-L-methionine</name>
        <dbReference type="ChEBI" id="CHEBI:59789"/>
    </ligand>
</feature>
<dbReference type="GO" id="GO:0070041">
    <property type="term" value="F:rRNA (uridine-C5-)-methyltransferase activity"/>
    <property type="evidence" value="ECO:0007669"/>
    <property type="project" value="TreeGrafter"/>
</dbReference>
<evidence type="ECO:0000313" key="7">
    <source>
        <dbReference type="EMBL" id="MBI1493969.1"/>
    </source>
</evidence>
<dbReference type="Gene3D" id="2.40.50.1070">
    <property type="match status" value="1"/>
</dbReference>
<evidence type="ECO:0000256" key="1">
    <source>
        <dbReference type="ARBA" id="ARBA00022485"/>
    </source>
</evidence>
<proteinExistence type="inferred from homology"/>
<dbReference type="InterPro" id="IPR029063">
    <property type="entry name" value="SAM-dependent_MTases_sf"/>
</dbReference>
<comment type="caution">
    <text evidence="7">The sequence shown here is derived from an EMBL/GenBank/DDBJ whole genome shotgun (WGS) entry which is preliminary data.</text>
</comment>
<keyword evidence="2 6" id="KW-0489">Methyltransferase</keyword>
<comment type="similarity">
    <text evidence="6">Belongs to the class I-like SAM-binding methyltransferase superfamily. RNA M5U methyltransferase family.</text>
</comment>
<dbReference type="Gene3D" id="2.40.50.140">
    <property type="entry name" value="Nucleic acid-binding proteins"/>
    <property type="match status" value="1"/>
</dbReference>
<dbReference type="Gene3D" id="3.40.50.150">
    <property type="entry name" value="Vaccinia Virus protein VP39"/>
    <property type="match status" value="1"/>
</dbReference>
<dbReference type="AlphaFoldDB" id="A0A8J7IXA0"/>
<keyword evidence="5" id="KW-0411">Iron-sulfur</keyword>
<reference evidence="7" key="1">
    <citation type="submission" date="2020-10" db="EMBL/GenBank/DDBJ databases">
        <title>Paenihalocynthiibacter styelae gen. nov., sp. nov., isolated from stalked sea squirt Styela clava.</title>
        <authorList>
            <person name="Kim Y.-O."/>
            <person name="Yoon J.-H."/>
        </authorList>
    </citation>
    <scope>NUCLEOTIDE SEQUENCE</scope>
    <source>
        <strain evidence="7">MYP1-1</strain>
    </source>
</reference>
<gene>
    <name evidence="7" type="ORF">H1D41_10010</name>
</gene>
<dbReference type="EMBL" id="JADCKQ010000006">
    <property type="protein sequence ID" value="MBI1493969.1"/>
    <property type="molecule type" value="Genomic_DNA"/>
</dbReference>
<keyword evidence="3 6" id="KW-0808">Transferase</keyword>
<dbReference type="InterPro" id="IPR010280">
    <property type="entry name" value="U5_MeTrfase_fam"/>
</dbReference>
<evidence type="ECO:0000256" key="6">
    <source>
        <dbReference type="PROSITE-ProRule" id="PRU01024"/>
    </source>
</evidence>
<feature type="binding site" evidence="6">
    <location>
        <position position="268"/>
    </location>
    <ligand>
        <name>S-adenosyl-L-methionine</name>
        <dbReference type="ChEBI" id="CHEBI:59789"/>
    </ligand>
</feature>
<name>A0A8J7IXA0_9RHOB</name>
<dbReference type="SUPFAM" id="SSF53335">
    <property type="entry name" value="S-adenosyl-L-methionine-dependent methyltransferases"/>
    <property type="match status" value="1"/>
</dbReference>
<dbReference type="GO" id="GO:0070475">
    <property type="term" value="P:rRNA base methylation"/>
    <property type="evidence" value="ECO:0007669"/>
    <property type="project" value="TreeGrafter"/>
</dbReference>
<keyword evidence="1" id="KW-0479">Metal-binding</keyword>
<accession>A0A8J7IXA0</accession>
<keyword evidence="8" id="KW-1185">Reference proteome</keyword>
<dbReference type="Proteomes" id="UP000640583">
    <property type="component" value="Unassembled WGS sequence"/>
</dbReference>
<evidence type="ECO:0000313" key="8">
    <source>
        <dbReference type="Proteomes" id="UP000640583"/>
    </source>
</evidence>
<keyword evidence="4 6" id="KW-0949">S-adenosyl-L-methionine</keyword>
<evidence type="ECO:0000256" key="5">
    <source>
        <dbReference type="ARBA" id="ARBA00023014"/>
    </source>
</evidence>